<dbReference type="Pfam" id="PF03403">
    <property type="entry name" value="PAF-AH_p_II"/>
    <property type="match status" value="1"/>
</dbReference>
<dbReference type="PANTHER" id="PTHR10272">
    <property type="entry name" value="PLATELET-ACTIVATING FACTOR ACETYLHYDROLASE"/>
    <property type="match status" value="1"/>
</dbReference>
<gene>
    <name evidence="5" type="ORF">g.19115</name>
</gene>
<protein>
    <recommendedName>
        <fullName evidence="1">1-alkyl-2-acetylglycerophosphocholine esterase</fullName>
        <ecNumber evidence="1">3.1.1.47</ecNumber>
    </recommendedName>
</protein>
<organism evidence="5">
    <name type="scientific">Homalodisca liturata</name>
    <dbReference type="NCBI Taxonomy" id="320908"/>
    <lineage>
        <taxon>Eukaryota</taxon>
        <taxon>Metazoa</taxon>
        <taxon>Ecdysozoa</taxon>
        <taxon>Arthropoda</taxon>
        <taxon>Hexapoda</taxon>
        <taxon>Insecta</taxon>
        <taxon>Pterygota</taxon>
        <taxon>Neoptera</taxon>
        <taxon>Paraneoptera</taxon>
        <taxon>Hemiptera</taxon>
        <taxon>Auchenorrhyncha</taxon>
        <taxon>Membracoidea</taxon>
        <taxon>Cicadellidae</taxon>
        <taxon>Cicadellinae</taxon>
        <taxon>Proconiini</taxon>
        <taxon>Homalodisca</taxon>
    </lineage>
</organism>
<dbReference type="EC" id="3.1.1.47" evidence="1"/>
<dbReference type="PANTHER" id="PTHR10272:SF0">
    <property type="entry name" value="PLATELET-ACTIVATING FACTOR ACETYLHYDROLASE"/>
    <property type="match status" value="1"/>
</dbReference>
<evidence type="ECO:0000256" key="4">
    <source>
        <dbReference type="ARBA" id="ARBA00023098"/>
    </source>
</evidence>
<keyword evidence="4" id="KW-0443">Lipid metabolism</keyword>
<dbReference type="GO" id="GO:0016042">
    <property type="term" value="P:lipid catabolic process"/>
    <property type="evidence" value="ECO:0007669"/>
    <property type="project" value="UniProtKB-KW"/>
</dbReference>
<evidence type="ECO:0000256" key="1">
    <source>
        <dbReference type="ARBA" id="ARBA00013201"/>
    </source>
</evidence>
<dbReference type="AlphaFoldDB" id="A0A1B6JN94"/>
<keyword evidence="2" id="KW-0378">Hydrolase</keyword>
<keyword evidence="3" id="KW-0442">Lipid degradation</keyword>
<dbReference type="InterPro" id="IPR029058">
    <property type="entry name" value="AB_hydrolase_fold"/>
</dbReference>
<dbReference type="EMBL" id="GECU01007061">
    <property type="protein sequence ID" value="JAT00646.1"/>
    <property type="molecule type" value="Transcribed_RNA"/>
</dbReference>
<evidence type="ECO:0000256" key="2">
    <source>
        <dbReference type="ARBA" id="ARBA00022801"/>
    </source>
</evidence>
<reference evidence="5" key="1">
    <citation type="submission" date="2015-11" db="EMBL/GenBank/DDBJ databases">
        <title>De novo transcriptome assembly of four potential Pierce s Disease insect vectors from Arizona vineyards.</title>
        <authorList>
            <person name="Tassone E.E."/>
        </authorList>
    </citation>
    <scope>NUCLEOTIDE SEQUENCE</scope>
</reference>
<name>A0A1B6JN94_9HEMI</name>
<evidence type="ECO:0000313" key="5">
    <source>
        <dbReference type="EMBL" id="JAT00646.1"/>
    </source>
</evidence>
<evidence type="ECO:0000256" key="3">
    <source>
        <dbReference type="ARBA" id="ARBA00022963"/>
    </source>
</evidence>
<proteinExistence type="predicted"/>
<dbReference type="Gene3D" id="3.40.50.1820">
    <property type="entry name" value="alpha/beta hydrolase"/>
    <property type="match status" value="1"/>
</dbReference>
<dbReference type="GO" id="GO:0003847">
    <property type="term" value="F:1-alkyl-2-acetylglycerophosphocholine esterase activity"/>
    <property type="evidence" value="ECO:0007669"/>
    <property type="project" value="UniProtKB-EC"/>
</dbReference>
<sequence length="137" mass="15715">MFPLKEEKLEVAQPLLFINTPTFHITSNLTVMERFISSPPGSHRQLFIIKTSNHETQTDTPFVVGYWLDLFKPKIDPKLGSSINNSLIITFLKSYTDLPDNISKELQVLDENRELIIEGKLPSSVPRARKRFITLFA</sequence>
<accession>A0A1B6JN94</accession>